<proteinExistence type="predicted"/>
<evidence type="ECO:0000313" key="1">
    <source>
        <dbReference type="EMBL" id="PMD24309.1"/>
    </source>
</evidence>
<accession>A0A2J6QDG7</accession>
<evidence type="ECO:0000313" key="2">
    <source>
        <dbReference type="Proteomes" id="UP000235672"/>
    </source>
</evidence>
<organism evidence="1 2">
    <name type="scientific">Hyaloscypha hepaticicola</name>
    <dbReference type="NCBI Taxonomy" id="2082293"/>
    <lineage>
        <taxon>Eukaryota</taxon>
        <taxon>Fungi</taxon>
        <taxon>Dikarya</taxon>
        <taxon>Ascomycota</taxon>
        <taxon>Pezizomycotina</taxon>
        <taxon>Leotiomycetes</taxon>
        <taxon>Helotiales</taxon>
        <taxon>Hyaloscyphaceae</taxon>
        <taxon>Hyaloscypha</taxon>
    </lineage>
</organism>
<gene>
    <name evidence="1" type="ORF">NA56DRAFT_700792</name>
</gene>
<keyword evidence="2" id="KW-1185">Reference proteome</keyword>
<dbReference type="Proteomes" id="UP000235672">
    <property type="component" value="Unassembled WGS sequence"/>
</dbReference>
<name>A0A2J6QDG7_9HELO</name>
<reference evidence="1 2" key="1">
    <citation type="submission" date="2016-05" db="EMBL/GenBank/DDBJ databases">
        <title>A degradative enzymes factory behind the ericoid mycorrhizal symbiosis.</title>
        <authorList>
            <consortium name="DOE Joint Genome Institute"/>
            <person name="Martino E."/>
            <person name="Morin E."/>
            <person name="Grelet G."/>
            <person name="Kuo A."/>
            <person name="Kohler A."/>
            <person name="Daghino S."/>
            <person name="Barry K."/>
            <person name="Choi C."/>
            <person name="Cichocki N."/>
            <person name="Clum A."/>
            <person name="Copeland A."/>
            <person name="Hainaut M."/>
            <person name="Haridas S."/>
            <person name="Labutti K."/>
            <person name="Lindquist E."/>
            <person name="Lipzen A."/>
            <person name="Khouja H.-R."/>
            <person name="Murat C."/>
            <person name="Ohm R."/>
            <person name="Olson A."/>
            <person name="Spatafora J."/>
            <person name="Veneault-Fourrey C."/>
            <person name="Henrissat B."/>
            <person name="Grigoriev I."/>
            <person name="Martin F."/>
            <person name="Perotto S."/>
        </authorList>
    </citation>
    <scope>NUCLEOTIDE SEQUENCE [LARGE SCALE GENOMIC DNA]</scope>
    <source>
        <strain evidence="1 2">UAMH 7357</strain>
    </source>
</reference>
<sequence length="191" mass="21293">MLAHLKHQKELCFQRNQQLIKQQFSGRPQPSSSAAQTPQKIHLAQKIKPPSRGSCCSLSTLPVLLEYLKLGHQPERGEANASMEVRNHFSTSSRAHVSLSTSIYQSSSFRAVTVGIQGPSAFHRSDLVPPSQWEHSIPSQKWQIEPLKQTTFPEKCMDDDPLLCIGEIEICDTSTRRIGPEGAEPAIAVRR</sequence>
<protein>
    <submittedName>
        <fullName evidence="1">Uncharacterized protein</fullName>
    </submittedName>
</protein>
<dbReference type="EMBL" id="KZ613473">
    <property type="protein sequence ID" value="PMD24309.1"/>
    <property type="molecule type" value="Genomic_DNA"/>
</dbReference>
<dbReference type="AlphaFoldDB" id="A0A2J6QDG7"/>